<feature type="region of interest" description="Disordered" evidence="1">
    <location>
        <begin position="1"/>
        <end position="131"/>
    </location>
</feature>
<evidence type="ECO:0000256" key="2">
    <source>
        <dbReference type="SAM" id="Phobius"/>
    </source>
</evidence>
<dbReference type="EMBL" id="NCSJ02000250">
    <property type="protein sequence ID" value="RFU26641.1"/>
    <property type="molecule type" value="Genomic_DNA"/>
</dbReference>
<dbReference type="OMA" id="HHREEPV"/>
<keyword evidence="2" id="KW-1133">Transmembrane helix</keyword>
<keyword evidence="2" id="KW-0812">Transmembrane</keyword>
<reference evidence="3 4" key="1">
    <citation type="submission" date="2018-05" db="EMBL/GenBank/DDBJ databases">
        <title>Draft genome sequence of Scytalidium lignicola DSM 105466, a ubiquitous saprotrophic fungus.</title>
        <authorList>
            <person name="Buettner E."/>
            <person name="Gebauer A.M."/>
            <person name="Hofrichter M."/>
            <person name="Liers C."/>
            <person name="Kellner H."/>
        </authorList>
    </citation>
    <scope>NUCLEOTIDE SEQUENCE [LARGE SCALE GENOMIC DNA]</scope>
    <source>
        <strain evidence="3 4">DSM 105466</strain>
    </source>
</reference>
<feature type="compositionally biased region" description="Polar residues" evidence="1">
    <location>
        <begin position="30"/>
        <end position="51"/>
    </location>
</feature>
<name>A0A3E2GZX1_SCYLI</name>
<feature type="transmembrane region" description="Helical" evidence="2">
    <location>
        <begin position="505"/>
        <end position="531"/>
    </location>
</feature>
<keyword evidence="4" id="KW-1185">Reference proteome</keyword>
<proteinExistence type="predicted"/>
<feature type="non-terminal residue" evidence="3">
    <location>
        <position position="540"/>
    </location>
</feature>
<feature type="compositionally biased region" description="Polar residues" evidence="1">
    <location>
        <begin position="95"/>
        <end position="114"/>
    </location>
</feature>
<evidence type="ECO:0000313" key="3">
    <source>
        <dbReference type="EMBL" id="RFU26641.1"/>
    </source>
</evidence>
<dbReference type="AlphaFoldDB" id="A0A3E2GZX1"/>
<dbReference type="STRING" id="5539.A0A3E2GZX1"/>
<evidence type="ECO:0008006" key="5">
    <source>
        <dbReference type="Google" id="ProtNLM"/>
    </source>
</evidence>
<gene>
    <name evidence="3" type="ORF">B7463_g9697</name>
</gene>
<protein>
    <recommendedName>
        <fullName evidence="5">Acetylserotonin methytransferase-like protein</fullName>
    </recommendedName>
</protein>
<sequence>MSKNVGLQLFPPQSPERKSSNPYRKASVRRNPTTPQSTPQSAANRTGSPAFQSEAPELGIDGRQSALSGRQSALDGRASPITIPPPAQFGHEIPRSQTSLSEAPTLARSNSNSPDVRDARNTVQGSPSRDEPIIRSIFPRYNPDLPLEHQQYYPTEASPTHIPKTIISKSPYTPSISGRSSAGLQSPLSVGQSPGRFPASLYDETILEPSSTDELKEFWKVACGWKVSPSEGRKFCLKMTSAADAPVHTLSSATQPLYTLRLDPTSTSAQMAMLRHDPNKAMKESSSLKTNQGIDVISTTLEETARRFPPNDGLVALLYPKAAANVVLDLANKPSRGDEAQVITAAERECGRLVWDEDSKSYYLVHPATSNPFVVTINSSPAWSRVEYVLEHPELPHNLVRLVRDGAGSGFLDIDTAVAARIDCFYIVDVAICAILLVALSEEKSQNLERFDAPPSITVLSPALMKGKKNTKIEEMDIDIESQNSLKDKKEKNKDKDKVPGCLGLIWMLVKCMFWMAAMFFKAIAYTIIGISKCFTRSKK</sequence>
<dbReference type="Proteomes" id="UP000258309">
    <property type="component" value="Unassembled WGS sequence"/>
</dbReference>
<feature type="non-terminal residue" evidence="3">
    <location>
        <position position="1"/>
    </location>
</feature>
<evidence type="ECO:0000313" key="4">
    <source>
        <dbReference type="Proteomes" id="UP000258309"/>
    </source>
</evidence>
<comment type="caution">
    <text evidence="3">The sequence shown here is derived from an EMBL/GenBank/DDBJ whole genome shotgun (WGS) entry which is preliminary data.</text>
</comment>
<dbReference type="OrthoDB" id="5383338at2759"/>
<organism evidence="3 4">
    <name type="scientific">Scytalidium lignicola</name>
    <name type="common">Hyphomycete</name>
    <dbReference type="NCBI Taxonomy" id="5539"/>
    <lineage>
        <taxon>Eukaryota</taxon>
        <taxon>Fungi</taxon>
        <taxon>Dikarya</taxon>
        <taxon>Ascomycota</taxon>
        <taxon>Pezizomycotina</taxon>
        <taxon>Leotiomycetes</taxon>
        <taxon>Leotiomycetes incertae sedis</taxon>
        <taxon>Scytalidium</taxon>
    </lineage>
</organism>
<accession>A0A3E2GZX1</accession>
<keyword evidence="2" id="KW-0472">Membrane</keyword>
<evidence type="ECO:0000256" key="1">
    <source>
        <dbReference type="SAM" id="MobiDB-lite"/>
    </source>
</evidence>